<evidence type="ECO:0000256" key="6">
    <source>
        <dbReference type="SAM" id="Phobius"/>
    </source>
</evidence>
<keyword evidence="2" id="KW-0813">Transport</keyword>
<sequence length="122" mass="13174">DQENNNVFAKDDTVTLDEAVAQVPYGLFHILFLFASGGCLMVVIIETLGMGFIMPVAKCDLELSGTQKGILSSIGFLGVVTSSHLWGYVADTRGRKPVIVYTLMVSSVCTFVSSFAPNAWSF</sequence>
<gene>
    <name evidence="8" type="ORF">g.252</name>
</gene>
<feature type="domain" description="Major facilitator superfamily (MFS) profile" evidence="7">
    <location>
        <begin position="30"/>
        <end position="122"/>
    </location>
</feature>
<comment type="subcellular location">
    <subcellularLocation>
        <location evidence="1">Membrane</location>
        <topology evidence="1">Multi-pass membrane protein</topology>
    </subcellularLocation>
</comment>
<feature type="transmembrane region" description="Helical" evidence="6">
    <location>
        <begin position="69"/>
        <end position="86"/>
    </location>
</feature>
<evidence type="ECO:0000256" key="1">
    <source>
        <dbReference type="ARBA" id="ARBA00004141"/>
    </source>
</evidence>
<organism evidence="8">
    <name type="scientific">Cuerna arida</name>
    <dbReference type="NCBI Taxonomy" id="1464854"/>
    <lineage>
        <taxon>Eukaryota</taxon>
        <taxon>Metazoa</taxon>
        <taxon>Ecdysozoa</taxon>
        <taxon>Arthropoda</taxon>
        <taxon>Hexapoda</taxon>
        <taxon>Insecta</taxon>
        <taxon>Pterygota</taxon>
        <taxon>Neoptera</taxon>
        <taxon>Paraneoptera</taxon>
        <taxon>Hemiptera</taxon>
        <taxon>Auchenorrhyncha</taxon>
        <taxon>Membracoidea</taxon>
        <taxon>Cicadellidae</taxon>
        <taxon>Cicadellinae</taxon>
        <taxon>Proconiini</taxon>
        <taxon>Cuerna</taxon>
    </lineage>
</organism>
<keyword evidence="3 6" id="KW-0812">Transmembrane</keyword>
<reference evidence="8" key="1">
    <citation type="submission" date="2015-11" db="EMBL/GenBank/DDBJ databases">
        <title>De novo transcriptome assembly of four potential Pierce s Disease insect vectors from Arizona vineyards.</title>
        <authorList>
            <person name="Tassone E.E."/>
        </authorList>
    </citation>
    <scope>NUCLEOTIDE SEQUENCE</scope>
</reference>
<keyword evidence="5 6" id="KW-0472">Membrane</keyword>
<dbReference type="InterPro" id="IPR020846">
    <property type="entry name" value="MFS_dom"/>
</dbReference>
<name>A0A1B6GYX8_9HEMI</name>
<dbReference type="PANTHER" id="PTHR23511">
    <property type="entry name" value="SYNAPTIC VESICLE GLYCOPROTEIN 2"/>
    <property type="match status" value="1"/>
</dbReference>
<evidence type="ECO:0000256" key="3">
    <source>
        <dbReference type="ARBA" id="ARBA00022692"/>
    </source>
</evidence>
<dbReference type="AlphaFoldDB" id="A0A1B6GYX8"/>
<dbReference type="GO" id="GO:0022857">
    <property type="term" value="F:transmembrane transporter activity"/>
    <property type="evidence" value="ECO:0007669"/>
    <property type="project" value="InterPro"/>
</dbReference>
<accession>A0A1B6GYX8</accession>
<dbReference type="PROSITE" id="PS50850">
    <property type="entry name" value="MFS"/>
    <property type="match status" value="1"/>
</dbReference>
<dbReference type="SUPFAM" id="SSF103473">
    <property type="entry name" value="MFS general substrate transporter"/>
    <property type="match status" value="1"/>
</dbReference>
<evidence type="ECO:0000256" key="4">
    <source>
        <dbReference type="ARBA" id="ARBA00022989"/>
    </source>
</evidence>
<feature type="transmembrane region" description="Helical" evidence="6">
    <location>
        <begin position="98"/>
        <end position="120"/>
    </location>
</feature>
<feature type="transmembrane region" description="Helical" evidence="6">
    <location>
        <begin position="30"/>
        <end position="57"/>
    </location>
</feature>
<dbReference type="EMBL" id="GECZ01002150">
    <property type="protein sequence ID" value="JAS67619.1"/>
    <property type="molecule type" value="Transcribed_RNA"/>
</dbReference>
<evidence type="ECO:0000256" key="5">
    <source>
        <dbReference type="ARBA" id="ARBA00023136"/>
    </source>
</evidence>
<evidence type="ECO:0000259" key="7">
    <source>
        <dbReference type="PROSITE" id="PS50850"/>
    </source>
</evidence>
<dbReference type="PANTHER" id="PTHR23511:SF35">
    <property type="entry name" value="MAJOR FACILITATOR SUPERFAMILY (MFS) PROFILE DOMAIN-CONTAINING PROTEIN"/>
    <property type="match status" value="1"/>
</dbReference>
<protein>
    <recommendedName>
        <fullName evidence="7">Major facilitator superfamily (MFS) profile domain-containing protein</fullName>
    </recommendedName>
</protein>
<dbReference type="GO" id="GO:0016020">
    <property type="term" value="C:membrane"/>
    <property type="evidence" value="ECO:0007669"/>
    <property type="project" value="UniProtKB-SubCell"/>
</dbReference>
<proteinExistence type="predicted"/>
<feature type="non-terminal residue" evidence="8">
    <location>
        <position position="1"/>
    </location>
</feature>
<feature type="non-terminal residue" evidence="8">
    <location>
        <position position="122"/>
    </location>
</feature>
<dbReference type="Gene3D" id="1.20.1250.20">
    <property type="entry name" value="MFS general substrate transporter like domains"/>
    <property type="match status" value="1"/>
</dbReference>
<evidence type="ECO:0000256" key="2">
    <source>
        <dbReference type="ARBA" id="ARBA00022448"/>
    </source>
</evidence>
<evidence type="ECO:0000313" key="8">
    <source>
        <dbReference type="EMBL" id="JAS67619.1"/>
    </source>
</evidence>
<dbReference type="InterPro" id="IPR036259">
    <property type="entry name" value="MFS_trans_sf"/>
</dbReference>
<keyword evidence="4 6" id="KW-1133">Transmembrane helix</keyword>